<evidence type="ECO:0000256" key="2">
    <source>
        <dbReference type="ARBA" id="ARBA00022478"/>
    </source>
</evidence>
<keyword evidence="8" id="KW-0804">Transcription</keyword>
<keyword evidence="3" id="KW-0808">Transferase</keyword>
<evidence type="ECO:0000256" key="7">
    <source>
        <dbReference type="ARBA" id="ARBA00023125"/>
    </source>
</evidence>
<evidence type="ECO:0000259" key="10">
    <source>
        <dbReference type="Pfam" id="PF04552"/>
    </source>
</evidence>
<accession>A0A4P8L8W4</accession>
<dbReference type="InterPro" id="IPR038709">
    <property type="entry name" value="RpoN_core-bd_sf"/>
</dbReference>
<feature type="domain" description="RNA polymerase sigma factor 54 core-binding" evidence="11">
    <location>
        <begin position="114"/>
        <end position="301"/>
    </location>
</feature>
<dbReference type="InterPro" id="IPR000394">
    <property type="entry name" value="RNA_pol_sigma_54"/>
</dbReference>
<dbReference type="Gene3D" id="1.10.10.60">
    <property type="entry name" value="Homeodomain-like"/>
    <property type="match status" value="1"/>
</dbReference>
<keyword evidence="6" id="KW-0731">Sigma factor</keyword>
<dbReference type="PROSITE" id="PS00718">
    <property type="entry name" value="SIGMA54_2"/>
    <property type="match status" value="1"/>
</dbReference>
<dbReference type="PROSITE" id="PS50044">
    <property type="entry name" value="SIGMA54_3"/>
    <property type="match status" value="1"/>
</dbReference>
<dbReference type="Proteomes" id="UP000298602">
    <property type="component" value="Chromosome"/>
</dbReference>
<reference evidence="12 13" key="2">
    <citation type="submission" date="2019-05" db="EMBL/GenBank/DDBJ databases">
        <authorList>
            <person name="Suflita J.M."/>
            <person name="Marks C.R."/>
        </authorList>
    </citation>
    <scope>NUCLEOTIDE SEQUENCE [LARGE SCALE GENOMIC DNA]</scope>
    <source>
        <strain evidence="12 13">ALDC</strain>
    </source>
</reference>
<dbReference type="Gene3D" id="1.10.10.1330">
    <property type="entry name" value="RNA polymerase sigma-54 factor, core-binding domain"/>
    <property type="match status" value="1"/>
</dbReference>
<dbReference type="GO" id="GO:0016987">
    <property type="term" value="F:sigma factor activity"/>
    <property type="evidence" value="ECO:0007669"/>
    <property type="project" value="UniProtKB-KW"/>
</dbReference>
<dbReference type="GO" id="GO:0016779">
    <property type="term" value="F:nucleotidyltransferase activity"/>
    <property type="evidence" value="ECO:0007669"/>
    <property type="project" value="UniProtKB-KW"/>
</dbReference>
<dbReference type="PANTHER" id="PTHR32248">
    <property type="entry name" value="RNA POLYMERASE SIGMA-54 FACTOR"/>
    <property type="match status" value="1"/>
</dbReference>
<dbReference type="Pfam" id="PF04963">
    <property type="entry name" value="Sigma54_CBD"/>
    <property type="match status" value="1"/>
</dbReference>
<dbReference type="AlphaFoldDB" id="A0A4P8L8W4"/>
<evidence type="ECO:0000256" key="5">
    <source>
        <dbReference type="ARBA" id="ARBA00023015"/>
    </source>
</evidence>
<name>A0A4P8L8W4_9BACT</name>
<evidence type="ECO:0000256" key="9">
    <source>
        <dbReference type="SAM" id="MobiDB-lite"/>
    </source>
</evidence>
<dbReference type="PRINTS" id="PR00045">
    <property type="entry name" value="SIGMA54FCT"/>
</dbReference>
<evidence type="ECO:0000256" key="4">
    <source>
        <dbReference type="ARBA" id="ARBA00022695"/>
    </source>
</evidence>
<dbReference type="GO" id="GO:0001216">
    <property type="term" value="F:DNA-binding transcription activator activity"/>
    <property type="evidence" value="ECO:0007669"/>
    <property type="project" value="InterPro"/>
</dbReference>
<evidence type="ECO:0000256" key="6">
    <source>
        <dbReference type="ARBA" id="ARBA00023082"/>
    </source>
</evidence>
<keyword evidence="5" id="KW-0805">Transcription regulation</keyword>
<dbReference type="GO" id="GO:0006352">
    <property type="term" value="P:DNA-templated transcription initiation"/>
    <property type="evidence" value="ECO:0007669"/>
    <property type="project" value="InterPro"/>
</dbReference>
<dbReference type="NCBIfam" id="TIGR02395">
    <property type="entry name" value="rpoN_sigma"/>
    <property type="match status" value="1"/>
</dbReference>
<feature type="domain" description="RNA polymerase sigma factor 54 DNA-binding" evidence="10">
    <location>
        <begin position="317"/>
        <end position="475"/>
    </location>
</feature>
<dbReference type="RefSeq" id="WP_137425352.1">
    <property type="nucleotide sequence ID" value="NZ_CP040098.1"/>
</dbReference>
<dbReference type="OrthoDB" id="9814402at2"/>
<dbReference type="PIRSF" id="PIRSF000774">
    <property type="entry name" value="RpoN"/>
    <property type="match status" value="1"/>
</dbReference>
<dbReference type="NCBIfam" id="NF009118">
    <property type="entry name" value="PRK12469.1"/>
    <property type="match status" value="1"/>
</dbReference>
<keyword evidence="7" id="KW-0238">DNA-binding</keyword>
<keyword evidence="13" id="KW-1185">Reference proteome</keyword>
<dbReference type="GO" id="GO:0003677">
    <property type="term" value="F:DNA binding"/>
    <property type="evidence" value="ECO:0007669"/>
    <property type="project" value="UniProtKB-KW"/>
</dbReference>
<dbReference type="PANTHER" id="PTHR32248:SF4">
    <property type="entry name" value="RNA POLYMERASE SIGMA-54 FACTOR"/>
    <property type="match status" value="1"/>
</dbReference>
<evidence type="ECO:0000313" key="13">
    <source>
        <dbReference type="Proteomes" id="UP000298602"/>
    </source>
</evidence>
<dbReference type="Pfam" id="PF04552">
    <property type="entry name" value="Sigma54_DBD"/>
    <property type="match status" value="1"/>
</dbReference>
<evidence type="ECO:0000256" key="3">
    <source>
        <dbReference type="ARBA" id="ARBA00022679"/>
    </source>
</evidence>
<dbReference type="InterPro" id="IPR007046">
    <property type="entry name" value="RNA_pol_sigma_54_core-bd"/>
</dbReference>
<sequence length="483" mass="55417">MALELKQQMKLSQQLIITPQLQQAIKLLQLSRLELVETIREELETNPVLEDGQEETAEREEGEIEAEPAQETYAEVEITEKVREDFDWEAYLEEYNTSTPVLVERDPGQDYPSYEQRLTHKPSLEDHLIWQLRLSGLDDDEKEIGAAVIGNLNRDGYLVATIEEIAEMTAVTPEQVEKVLRKVQTFDPPGVAARDLRECLLIQAHNLPLPNGLVIDIIENHLHFLENRNYQGLVRALKKSQEEVKEAVDIILGMDPRPGSAYTEDDVQYISPDVFVIRVDDEFVVLLNEDGMPKLKVNPYYKEALGRNSDVSGDTKEYIQSKLRSAAWLIKSIHQRQRTLYKVAQSIVNFQRDFLERGVSHLKPMVLRDVAEDVGMHESTISRVTTNKYMHTPQGIFELKYFFNSSINSVVGDAVASESVKEQIRRIVREEDPGKPYSDQEIVDLLKRDNIRIARRTVAKYREMLGILPSHKRKQLLWGENGG</sequence>
<feature type="region of interest" description="Disordered" evidence="9">
    <location>
        <begin position="46"/>
        <end position="68"/>
    </location>
</feature>
<feature type="compositionally biased region" description="Acidic residues" evidence="9">
    <location>
        <begin position="51"/>
        <end position="68"/>
    </location>
</feature>
<keyword evidence="4" id="KW-0548">Nucleotidyltransferase</keyword>
<reference evidence="12 13" key="1">
    <citation type="submission" date="2019-05" db="EMBL/GenBank/DDBJ databases">
        <title>The Complete Genome Sequence of the n-alkane-degrading Desulfoglaeba alkanexedens ALDC reveals multiple alkylsuccinate synthase gene clusters.</title>
        <authorList>
            <person name="Callaghan A.V."/>
            <person name="Davidova I.A."/>
            <person name="Duncan K.E."/>
            <person name="Morris B."/>
            <person name="McInerney M.J."/>
        </authorList>
    </citation>
    <scope>NUCLEOTIDE SEQUENCE [LARGE SCALE GENOMIC DNA]</scope>
    <source>
        <strain evidence="12 13">ALDC</strain>
    </source>
</reference>
<gene>
    <name evidence="12" type="primary">rpoN</name>
    <name evidence="12" type="ORF">FDQ92_13365</name>
</gene>
<dbReference type="KEGG" id="dax:FDQ92_13365"/>
<evidence type="ECO:0000259" key="11">
    <source>
        <dbReference type="Pfam" id="PF04963"/>
    </source>
</evidence>
<dbReference type="Pfam" id="PF00309">
    <property type="entry name" value="Sigma54_AID"/>
    <property type="match status" value="1"/>
</dbReference>
<dbReference type="InterPro" id="IPR007634">
    <property type="entry name" value="RNA_pol_sigma_54_DNA-bd"/>
</dbReference>
<evidence type="ECO:0000256" key="8">
    <source>
        <dbReference type="ARBA" id="ARBA00023163"/>
    </source>
</evidence>
<evidence type="ECO:0000256" key="1">
    <source>
        <dbReference type="ARBA" id="ARBA00008798"/>
    </source>
</evidence>
<protein>
    <submittedName>
        <fullName evidence="12">RNA polymerase factor sigma-54</fullName>
    </submittedName>
</protein>
<proteinExistence type="inferred from homology"/>
<comment type="similarity">
    <text evidence="1">Belongs to the sigma-54 factor family.</text>
</comment>
<keyword evidence="2" id="KW-0240">DNA-directed RNA polymerase</keyword>
<dbReference type="PROSITE" id="PS00717">
    <property type="entry name" value="SIGMA54_1"/>
    <property type="match status" value="1"/>
</dbReference>
<evidence type="ECO:0000313" key="12">
    <source>
        <dbReference type="EMBL" id="QCQ23072.1"/>
    </source>
</evidence>
<dbReference type="EMBL" id="CP040098">
    <property type="protein sequence ID" value="QCQ23072.1"/>
    <property type="molecule type" value="Genomic_DNA"/>
</dbReference>
<dbReference type="GO" id="GO:0000428">
    <property type="term" value="C:DNA-directed RNA polymerase complex"/>
    <property type="evidence" value="ECO:0007669"/>
    <property type="project" value="UniProtKB-KW"/>
</dbReference>
<organism evidence="12 13">
    <name type="scientific">Desulfoglaeba alkanexedens ALDC</name>
    <dbReference type="NCBI Taxonomy" id="980445"/>
    <lineage>
        <taxon>Bacteria</taxon>
        <taxon>Pseudomonadati</taxon>
        <taxon>Thermodesulfobacteriota</taxon>
        <taxon>Syntrophobacteria</taxon>
        <taxon>Syntrophobacterales</taxon>
        <taxon>Syntrophobacteraceae</taxon>
        <taxon>Desulfoglaeba</taxon>
    </lineage>
</organism>